<comment type="caution">
    <text evidence="2">The sequence shown here is derived from an EMBL/GenBank/DDBJ whole genome shotgun (WGS) entry which is preliminary data.</text>
</comment>
<keyword evidence="3" id="KW-1185">Reference proteome</keyword>
<keyword evidence="1" id="KW-0472">Membrane</keyword>
<evidence type="ECO:0000313" key="3">
    <source>
        <dbReference type="Proteomes" id="UP000623172"/>
    </source>
</evidence>
<dbReference type="Proteomes" id="UP000623172">
    <property type="component" value="Unassembled WGS sequence"/>
</dbReference>
<keyword evidence="1" id="KW-0812">Transmembrane</keyword>
<feature type="transmembrane region" description="Helical" evidence="1">
    <location>
        <begin position="40"/>
        <end position="63"/>
    </location>
</feature>
<feature type="transmembrane region" description="Helical" evidence="1">
    <location>
        <begin position="69"/>
        <end position="88"/>
    </location>
</feature>
<evidence type="ECO:0000256" key="1">
    <source>
        <dbReference type="SAM" id="Phobius"/>
    </source>
</evidence>
<dbReference type="RefSeq" id="WP_249316931.1">
    <property type="nucleotide sequence ID" value="NZ_JACRSR010000004.1"/>
</dbReference>
<dbReference type="Pfam" id="PF06177">
    <property type="entry name" value="QueT"/>
    <property type="match status" value="1"/>
</dbReference>
<dbReference type="PANTHER" id="PTHR40044">
    <property type="entry name" value="INTEGRAL MEMBRANE PROTEIN-RELATED"/>
    <property type="match status" value="1"/>
</dbReference>
<dbReference type="PANTHER" id="PTHR40044:SF1">
    <property type="entry name" value="INTEGRAL MEMBRANE PROTEIN"/>
    <property type="match status" value="1"/>
</dbReference>
<protein>
    <submittedName>
        <fullName evidence="2">QueT transporter family protein</fullName>
    </submittedName>
</protein>
<keyword evidence="1" id="KW-1133">Transmembrane helix</keyword>
<dbReference type="PIRSF" id="PIRSF031501">
    <property type="entry name" value="QueT"/>
    <property type="match status" value="1"/>
</dbReference>
<feature type="transmembrane region" description="Helical" evidence="1">
    <location>
        <begin position="121"/>
        <end position="145"/>
    </location>
</feature>
<dbReference type="AlphaFoldDB" id="A0A926D416"/>
<organism evidence="2 3">
    <name type="scientific">Gehongia tenuis</name>
    <dbReference type="NCBI Taxonomy" id="2763655"/>
    <lineage>
        <taxon>Bacteria</taxon>
        <taxon>Bacillati</taxon>
        <taxon>Bacillota</taxon>
        <taxon>Clostridia</taxon>
        <taxon>Christensenellales</taxon>
        <taxon>Christensenellaceae</taxon>
        <taxon>Gehongia</taxon>
    </lineage>
</organism>
<sequence>MGSKLRFMVQAAVIAAAYVAVTLLLAYTSFGPVQLRFSEALCALALYTPAAVPGLFIGCVIANLLGSSIALDIVVGGLITLAAAALTYRWRKKPLLALAPPVVLNAAGLAALFYFVGQAPFWLTVLTVGAGQLLACYGLGLPLAYGLRKVPQISWEYEKGR</sequence>
<gene>
    <name evidence="2" type="ORF">H8696_09090</name>
</gene>
<proteinExistence type="predicted"/>
<dbReference type="InterPro" id="IPR010387">
    <property type="entry name" value="QueT"/>
</dbReference>
<feature type="transmembrane region" description="Helical" evidence="1">
    <location>
        <begin position="95"/>
        <end position="115"/>
    </location>
</feature>
<accession>A0A926D416</accession>
<dbReference type="EMBL" id="JACRSR010000004">
    <property type="protein sequence ID" value="MBC8532000.1"/>
    <property type="molecule type" value="Genomic_DNA"/>
</dbReference>
<evidence type="ECO:0000313" key="2">
    <source>
        <dbReference type="EMBL" id="MBC8532000.1"/>
    </source>
</evidence>
<feature type="transmembrane region" description="Helical" evidence="1">
    <location>
        <begin position="6"/>
        <end position="28"/>
    </location>
</feature>
<name>A0A926D416_9FIRM</name>
<reference evidence="2" key="1">
    <citation type="submission" date="2020-08" db="EMBL/GenBank/DDBJ databases">
        <title>Genome public.</title>
        <authorList>
            <person name="Liu C."/>
            <person name="Sun Q."/>
        </authorList>
    </citation>
    <scope>NUCLEOTIDE SEQUENCE</scope>
    <source>
        <strain evidence="2">NSJ-53</strain>
    </source>
</reference>